<evidence type="ECO:0008006" key="4">
    <source>
        <dbReference type="Google" id="ProtNLM"/>
    </source>
</evidence>
<dbReference type="Proteomes" id="UP000236655">
    <property type="component" value="Chromosome"/>
</dbReference>
<keyword evidence="1" id="KW-1133">Transmembrane helix</keyword>
<reference evidence="3" key="1">
    <citation type="submission" date="2017-11" db="EMBL/GenBank/DDBJ databases">
        <authorList>
            <person name="Chan K.G."/>
            <person name="Lee L.S."/>
        </authorList>
    </citation>
    <scope>NUCLEOTIDE SEQUENCE [LARGE SCALE GENOMIC DNA]</scope>
    <source>
        <strain evidence="3">DSM 100970</strain>
    </source>
</reference>
<name>A0A2I7N9U9_9NEIS</name>
<keyword evidence="3" id="KW-1185">Reference proteome</keyword>
<feature type="transmembrane region" description="Helical" evidence="1">
    <location>
        <begin position="12"/>
        <end position="35"/>
    </location>
</feature>
<organism evidence="2 3">
    <name type="scientific">Aquella oligotrophica</name>
    <dbReference type="NCBI Taxonomy" id="2067065"/>
    <lineage>
        <taxon>Bacteria</taxon>
        <taxon>Pseudomonadati</taxon>
        <taxon>Pseudomonadota</taxon>
        <taxon>Betaproteobacteria</taxon>
        <taxon>Neisseriales</taxon>
        <taxon>Neisseriaceae</taxon>
        <taxon>Aquella</taxon>
    </lineage>
</organism>
<proteinExistence type="predicted"/>
<dbReference type="EMBL" id="CP024847">
    <property type="protein sequence ID" value="AUR53015.1"/>
    <property type="molecule type" value="Genomic_DNA"/>
</dbReference>
<protein>
    <recommendedName>
        <fullName evidence="4">Type IV pilus assembly protein PilW</fullName>
    </recommendedName>
</protein>
<dbReference type="OrthoDB" id="5496259at2"/>
<evidence type="ECO:0000313" key="2">
    <source>
        <dbReference type="EMBL" id="AUR53015.1"/>
    </source>
</evidence>
<gene>
    <name evidence="2" type="ORF">CUN60_12170</name>
</gene>
<evidence type="ECO:0000313" key="3">
    <source>
        <dbReference type="Proteomes" id="UP000236655"/>
    </source>
</evidence>
<dbReference type="KEGG" id="nba:CUN60_12170"/>
<evidence type="ECO:0000256" key="1">
    <source>
        <dbReference type="SAM" id="Phobius"/>
    </source>
</evidence>
<sequence length="330" mass="35876">MVNKKIANVYGFSLLNTIIAVSLGAVIMAAIWQLYSTVSSTTGQARSKSLLTERSSMALLQLTDDIKASGSFGCFNGRIAGESQNLINYINIPNDFRSYESSYGGLYAFVLPLRNIDNTLAGENIVAGNDILKLQYGVNSAFLTAGNPLTFQEPSYRLVADIANPLANRYALDINGSTANSTYVLASCSRFDQITGQVNANTLPAGNNLLESSIRGVRHDRDSARLMNFITKYYYIGTVNGITGLYSRFLLPTGAMSASQLVIPEAVGLTTQYEIQTNNSRQIKTRTNMLAGDWININQVILTIQLQSSESSGLGSTRLTESITQSILLR</sequence>
<keyword evidence="1" id="KW-0472">Membrane</keyword>
<dbReference type="RefSeq" id="WP_102952301.1">
    <property type="nucleotide sequence ID" value="NZ_CP024847.1"/>
</dbReference>
<accession>A0A2I7N9U9</accession>
<keyword evidence="1" id="KW-0812">Transmembrane</keyword>
<dbReference type="AlphaFoldDB" id="A0A2I7N9U9"/>